<proteinExistence type="predicted"/>
<accession>A0A8S1EHX5</accession>
<dbReference type="AlphaFoldDB" id="A0A8S1EHX5"/>
<evidence type="ECO:0000256" key="1">
    <source>
        <dbReference type="SAM" id="MobiDB-lite"/>
    </source>
</evidence>
<name>A0A8S1EHX5_9PELO</name>
<feature type="compositionally biased region" description="Basic and acidic residues" evidence="1">
    <location>
        <begin position="162"/>
        <end position="184"/>
    </location>
</feature>
<comment type="caution">
    <text evidence="2">The sequence shown here is derived from an EMBL/GenBank/DDBJ whole genome shotgun (WGS) entry which is preliminary data.</text>
</comment>
<reference evidence="2 3" key="1">
    <citation type="submission" date="2020-04" db="EMBL/GenBank/DDBJ databases">
        <authorList>
            <person name="Laetsch R D."/>
            <person name="Stevens L."/>
            <person name="Kumar S."/>
            <person name="Blaxter L. M."/>
        </authorList>
    </citation>
    <scope>NUCLEOTIDE SEQUENCE [LARGE SCALE GENOMIC DNA]</scope>
</reference>
<feature type="region of interest" description="Disordered" evidence="1">
    <location>
        <begin position="1"/>
        <end position="75"/>
    </location>
</feature>
<feature type="compositionally biased region" description="Basic and acidic residues" evidence="1">
    <location>
        <begin position="57"/>
        <end position="75"/>
    </location>
</feature>
<feature type="compositionally biased region" description="Polar residues" evidence="1">
    <location>
        <begin position="1"/>
        <end position="12"/>
    </location>
</feature>
<dbReference type="Proteomes" id="UP000494206">
    <property type="component" value="Unassembled WGS sequence"/>
</dbReference>
<organism evidence="2 3">
    <name type="scientific">Caenorhabditis bovis</name>
    <dbReference type="NCBI Taxonomy" id="2654633"/>
    <lineage>
        <taxon>Eukaryota</taxon>
        <taxon>Metazoa</taxon>
        <taxon>Ecdysozoa</taxon>
        <taxon>Nematoda</taxon>
        <taxon>Chromadorea</taxon>
        <taxon>Rhabditida</taxon>
        <taxon>Rhabditina</taxon>
        <taxon>Rhabditomorpha</taxon>
        <taxon>Rhabditoidea</taxon>
        <taxon>Rhabditidae</taxon>
        <taxon>Peloderinae</taxon>
        <taxon>Caenorhabditis</taxon>
    </lineage>
</organism>
<evidence type="ECO:0000313" key="2">
    <source>
        <dbReference type="EMBL" id="CAB3399343.1"/>
    </source>
</evidence>
<dbReference type="EMBL" id="CADEPM010000002">
    <property type="protein sequence ID" value="CAB3399343.1"/>
    <property type="molecule type" value="Genomic_DNA"/>
</dbReference>
<evidence type="ECO:0000313" key="3">
    <source>
        <dbReference type="Proteomes" id="UP000494206"/>
    </source>
</evidence>
<protein>
    <submittedName>
        <fullName evidence="2">Uncharacterized protein</fullName>
    </submittedName>
</protein>
<keyword evidence="3" id="KW-1185">Reference proteome</keyword>
<sequence length="289" mass="33454">MNFSRSQPNTPRGASGIETRAPLYGRDYPPLRSRSQTNMDQDYGDRYTMPAPYYDNRALDRSARSKSLDAREFRGDEYPYRDDYANGPVMIPIRRESARRPLDVRDSPQLRQREMDPIYPVERPGPDIHIPYNNRDREFGASRRQYESGFPGDSPRSFSSRLQDRRPYEYDDRRFQDEFDRDDLGPVVPAAPPAGTLHPYRTGGSGAYRSSSHHRSHHESHGGGHDASFGQSRIVGAPITQQPQMFHHADGRPVRPIQHHRVHCCCFNFVWPPWSYEQAPPPQQIYRNI</sequence>
<gene>
    <name evidence="2" type="ORF">CBOVIS_LOCUS2482</name>
</gene>
<dbReference type="OrthoDB" id="5826231at2759"/>
<feature type="region of interest" description="Disordered" evidence="1">
    <location>
        <begin position="145"/>
        <end position="231"/>
    </location>
</feature>